<reference evidence="1 2" key="2">
    <citation type="submission" date="2009-02" db="EMBL/GenBank/DDBJ databases">
        <title>Draft genome sequence of Clostridium methylpentosum (DSM 5476).</title>
        <authorList>
            <person name="Sudarsanam P."/>
            <person name="Ley R."/>
            <person name="Guruge J."/>
            <person name="Turnbaugh P.J."/>
            <person name="Mahowald M."/>
            <person name="Liep D."/>
            <person name="Gordon J."/>
        </authorList>
    </citation>
    <scope>NUCLEOTIDE SEQUENCE [LARGE SCALE GENOMIC DNA]</scope>
    <source>
        <strain evidence="1 2">DSM 5476</strain>
    </source>
</reference>
<sequence>MNFNDFAGFCRKAKLDKRKFSRKEAGLNLWKTNRRTERVLLKNYQRVRSSHECSPSHLFRGLCINRVSWAIRAMAGAIFPPILFRAGKVGQCGFSTQKSRRLN</sequence>
<evidence type="ECO:0000313" key="2">
    <source>
        <dbReference type="Proteomes" id="UP000003340"/>
    </source>
</evidence>
<dbReference type="EMBL" id="ACEC01000064">
    <property type="protein sequence ID" value="EEG30419.1"/>
    <property type="molecule type" value="Genomic_DNA"/>
</dbReference>
<proteinExistence type="predicted"/>
<reference evidence="1 2" key="1">
    <citation type="submission" date="2009-01" db="EMBL/GenBank/DDBJ databases">
        <authorList>
            <person name="Fulton L."/>
            <person name="Clifton S."/>
            <person name="Fulton B."/>
            <person name="Xu J."/>
            <person name="Minx P."/>
            <person name="Pepin K.H."/>
            <person name="Johnson M."/>
            <person name="Bhonagiri V."/>
            <person name="Nash W.E."/>
            <person name="Mardis E.R."/>
            <person name="Wilson R.K."/>
        </authorList>
    </citation>
    <scope>NUCLEOTIDE SEQUENCE [LARGE SCALE GENOMIC DNA]</scope>
    <source>
        <strain evidence="1 2">DSM 5476</strain>
    </source>
</reference>
<name>C0EDL2_9FIRM</name>
<dbReference type="HOGENOM" id="CLU_2258860_0_0_9"/>
<gene>
    <name evidence="1" type="ORF">CLOSTMETH_01940</name>
</gene>
<keyword evidence="2" id="KW-1185">Reference proteome</keyword>
<accession>C0EDL2</accession>
<protein>
    <submittedName>
        <fullName evidence="1">Uncharacterized protein</fullName>
    </submittedName>
</protein>
<organism evidence="1 2">
    <name type="scientific">[Clostridium] methylpentosum DSM 5476</name>
    <dbReference type="NCBI Taxonomy" id="537013"/>
    <lineage>
        <taxon>Bacteria</taxon>
        <taxon>Bacillati</taxon>
        <taxon>Bacillota</taxon>
        <taxon>Clostridia</taxon>
        <taxon>Eubacteriales</taxon>
        <taxon>Oscillospiraceae</taxon>
        <taxon>Oscillospiraceae incertae sedis</taxon>
    </lineage>
</organism>
<dbReference type="Proteomes" id="UP000003340">
    <property type="component" value="Unassembled WGS sequence"/>
</dbReference>
<comment type="caution">
    <text evidence="1">The sequence shown here is derived from an EMBL/GenBank/DDBJ whole genome shotgun (WGS) entry which is preliminary data.</text>
</comment>
<dbReference type="AlphaFoldDB" id="C0EDL2"/>
<evidence type="ECO:0000313" key="1">
    <source>
        <dbReference type="EMBL" id="EEG30419.1"/>
    </source>
</evidence>